<keyword evidence="3" id="KW-1185">Reference proteome</keyword>
<feature type="domain" description="DUF6916" evidence="1">
    <location>
        <begin position="5"/>
        <end position="93"/>
    </location>
</feature>
<protein>
    <recommendedName>
        <fullName evidence="1">DUF6916 domain-containing protein</fullName>
    </recommendedName>
</protein>
<dbReference type="Proteomes" id="UP001317705">
    <property type="component" value="Chromosome"/>
</dbReference>
<evidence type="ECO:0000259" key="1">
    <source>
        <dbReference type="Pfam" id="PF21880"/>
    </source>
</evidence>
<reference evidence="2 3" key="1">
    <citation type="submission" date="2022-12" db="EMBL/GenBank/DDBJ databases">
        <title>Polyphasic characterization of Geotalea uranireducens NIT-SL11 newly isolated from a complex of sewage sludge and microbially reduced graphene oxide.</title>
        <authorList>
            <person name="Xie L."/>
            <person name="Yoshida N."/>
            <person name="Meng L."/>
        </authorList>
    </citation>
    <scope>NUCLEOTIDE SEQUENCE [LARGE SCALE GENOMIC DNA]</scope>
    <source>
        <strain evidence="2 3">NIT-SL11</strain>
    </source>
</reference>
<proteinExistence type="predicted"/>
<accession>A0ABM8EQ20</accession>
<dbReference type="EMBL" id="AP027151">
    <property type="protein sequence ID" value="BDV44555.1"/>
    <property type="molecule type" value="Genomic_DNA"/>
</dbReference>
<dbReference type="InterPro" id="IPR054209">
    <property type="entry name" value="DUF6916"/>
</dbReference>
<evidence type="ECO:0000313" key="3">
    <source>
        <dbReference type="Proteomes" id="UP001317705"/>
    </source>
</evidence>
<evidence type="ECO:0000313" key="2">
    <source>
        <dbReference type="EMBL" id="BDV44555.1"/>
    </source>
</evidence>
<sequence length="99" mass="10832">MAGFRKEDFEPHIATAFEVAPVDMAPVTVELVEVSATSSAMLEGFSLVFKGSPASVFRHNTHTVRHPVMGEMALFLGPIHTGHTDAVYYQAVFSAPRER</sequence>
<name>A0ABM8EQ20_9BACT</name>
<organism evidence="2 3">
    <name type="scientific">Geotalea uraniireducens</name>
    <dbReference type="NCBI Taxonomy" id="351604"/>
    <lineage>
        <taxon>Bacteria</taxon>
        <taxon>Pseudomonadati</taxon>
        <taxon>Thermodesulfobacteriota</taxon>
        <taxon>Desulfuromonadia</taxon>
        <taxon>Geobacterales</taxon>
        <taxon>Geobacteraceae</taxon>
        <taxon>Geotalea</taxon>
    </lineage>
</organism>
<dbReference type="RefSeq" id="WP_282000654.1">
    <property type="nucleotide sequence ID" value="NZ_AP027151.1"/>
</dbReference>
<dbReference type="Pfam" id="PF21880">
    <property type="entry name" value="DUF6916"/>
    <property type="match status" value="1"/>
</dbReference>
<gene>
    <name evidence="2" type="ORF">GURASL_34780</name>
</gene>